<dbReference type="InterPro" id="IPR038217">
    <property type="entry name" value="MRG_C_sf"/>
</dbReference>
<dbReference type="PIRSF" id="PIRSF038133">
    <property type="entry name" value="HAT_Nua4_EAF3/MRG15"/>
    <property type="match status" value="1"/>
</dbReference>
<evidence type="ECO:0000256" key="1">
    <source>
        <dbReference type="ARBA" id="ARBA00004123"/>
    </source>
</evidence>
<proteinExistence type="inferred from homology"/>
<dbReference type="GO" id="GO:0006338">
    <property type="term" value="P:chromatin remodeling"/>
    <property type="evidence" value="ECO:0007669"/>
    <property type="project" value="UniProtKB-ARBA"/>
</dbReference>
<dbReference type="Gene3D" id="2.30.30.140">
    <property type="match status" value="1"/>
</dbReference>
<evidence type="ECO:0000256" key="6">
    <source>
        <dbReference type="ARBA" id="ARBA00023015"/>
    </source>
</evidence>
<dbReference type="Pfam" id="PF05712">
    <property type="entry name" value="MRG"/>
    <property type="match status" value="1"/>
</dbReference>
<dbReference type="CDD" id="cd18983">
    <property type="entry name" value="CBD_MSL3_like"/>
    <property type="match status" value="1"/>
</dbReference>
<dbReference type="InterPro" id="IPR016197">
    <property type="entry name" value="Chromo-like_dom_sf"/>
</dbReference>
<feature type="domain" description="Chromo" evidence="10">
    <location>
        <begin position="23"/>
        <end position="83"/>
    </location>
</feature>
<dbReference type="SMART" id="SM00298">
    <property type="entry name" value="CHROMO"/>
    <property type="match status" value="1"/>
</dbReference>
<evidence type="ECO:0000313" key="11">
    <source>
        <dbReference type="EMBL" id="KAF2236659.1"/>
    </source>
</evidence>
<keyword evidence="7" id="KW-0804">Transcription</keyword>
<evidence type="ECO:0000256" key="8">
    <source>
        <dbReference type="ARBA" id="ARBA00023242"/>
    </source>
</evidence>
<dbReference type="AlphaFoldDB" id="A0A6A6HFL6"/>
<dbReference type="InterPro" id="IPR008676">
    <property type="entry name" value="MRG"/>
</dbReference>
<evidence type="ECO:0000256" key="3">
    <source>
        <dbReference type="ARBA" id="ARBA00011353"/>
    </source>
</evidence>
<comment type="subcellular location">
    <subcellularLocation>
        <location evidence="1">Nucleus</location>
    </subcellularLocation>
</comment>
<dbReference type="InterPro" id="IPR026541">
    <property type="entry name" value="MRG_dom"/>
</dbReference>
<dbReference type="PROSITE" id="PS51640">
    <property type="entry name" value="MRG"/>
    <property type="match status" value="1"/>
</dbReference>
<sequence>MAPSNAPAYAKDEKVLCFHHELLYEAKVLESKAVDPTDKKTSYQYRVHYKGWKNTWDDWVPQDRLRKLNDENKELAANLKNAMEANRAQSRPSKSGPPSHKKKLPSEVGSMRGSEERATAARGQKRGRDFDLEKEEAAERRPTVRIFFPDNLKEILVDDWEKVTKNMQLVVLPSKTPVTYILDQFFAEEIVKRREGSAEADVLEEVRQGIVDYFNRSLGKILLYRFEREQLREMYERINSGTDDLAGKTLADVYGAEHLCRLLVSFPELISQTNMDAPSVERLKRELSILITWLNKNIPTYLSTEYVSASQEYIDQFTS</sequence>
<organism evidence="11 12">
    <name type="scientific">Viridothelium virens</name>
    <name type="common">Speckled blister lichen</name>
    <name type="synonym">Trypethelium virens</name>
    <dbReference type="NCBI Taxonomy" id="1048519"/>
    <lineage>
        <taxon>Eukaryota</taxon>
        <taxon>Fungi</taxon>
        <taxon>Dikarya</taxon>
        <taxon>Ascomycota</taxon>
        <taxon>Pezizomycotina</taxon>
        <taxon>Dothideomycetes</taxon>
        <taxon>Dothideomycetes incertae sedis</taxon>
        <taxon>Trypetheliales</taxon>
        <taxon>Trypetheliaceae</taxon>
        <taxon>Viridothelium</taxon>
    </lineage>
</organism>
<dbReference type="EMBL" id="ML991784">
    <property type="protein sequence ID" value="KAF2236659.1"/>
    <property type="molecule type" value="Genomic_DNA"/>
</dbReference>
<gene>
    <name evidence="11" type="ORF">EV356DRAFT_498211</name>
</gene>
<dbReference type="Gene3D" id="1.10.274.30">
    <property type="entry name" value="MRG domain"/>
    <property type="match status" value="1"/>
</dbReference>
<feature type="compositionally biased region" description="Basic and acidic residues" evidence="9">
    <location>
        <begin position="126"/>
        <end position="136"/>
    </location>
</feature>
<dbReference type="OrthoDB" id="124855at2759"/>
<evidence type="ECO:0000256" key="4">
    <source>
        <dbReference type="ARBA" id="ARBA00018505"/>
    </source>
</evidence>
<evidence type="ECO:0000313" key="12">
    <source>
        <dbReference type="Proteomes" id="UP000800092"/>
    </source>
</evidence>
<dbReference type="GO" id="GO:0035267">
    <property type="term" value="C:NuA4 histone acetyltransferase complex"/>
    <property type="evidence" value="ECO:0007669"/>
    <property type="project" value="TreeGrafter"/>
</dbReference>
<keyword evidence="6" id="KW-0805">Transcription regulation</keyword>
<evidence type="ECO:0000256" key="7">
    <source>
        <dbReference type="ARBA" id="ARBA00023163"/>
    </source>
</evidence>
<evidence type="ECO:0000259" key="10">
    <source>
        <dbReference type="SMART" id="SM00298"/>
    </source>
</evidence>
<comment type="similarity">
    <text evidence="2">Belongs to the MRG family.</text>
</comment>
<evidence type="ECO:0000256" key="2">
    <source>
        <dbReference type="ARBA" id="ARBA00009093"/>
    </source>
</evidence>
<keyword evidence="5" id="KW-0156">Chromatin regulator</keyword>
<dbReference type="GO" id="GO:0006355">
    <property type="term" value="P:regulation of DNA-templated transcription"/>
    <property type="evidence" value="ECO:0007669"/>
    <property type="project" value="InterPro"/>
</dbReference>
<evidence type="ECO:0000256" key="9">
    <source>
        <dbReference type="SAM" id="MobiDB-lite"/>
    </source>
</evidence>
<dbReference type="InterPro" id="IPR000953">
    <property type="entry name" value="Chromo/chromo_shadow_dom"/>
</dbReference>
<dbReference type="PANTHER" id="PTHR10880:SF15">
    <property type="entry name" value="MSL COMPLEX SUBUNIT 3"/>
    <property type="match status" value="1"/>
</dbReference>
<comment type="subunit">
    <text evidence="3">Component of the NuA4 histone acetyltransferase complex.</text>
</comment>
<keyword evidence="8" id="KW-0539">Nucleus</keyword>
<feature type="region of interest" description="Disordered" evidence="9">
    <location>
        <begin position="82"/>
        <end position="136"/>
    </location>
</feature>
<evidence type="ECO:0000256" key="5">
    <source>
        <dbReference type="ARBA" id="ARBA00022853"/>
    </source>
</evidence>
<dbReference type="Proteomes" id="UP000800092">
    <property type="component" value="Unassembled WGS sequence"/>
</dbReference>
<dbReference type="GO" id="GO:0032221">
    <property type="term" value="C:Rpd3S complex"/>
    <property type="evidence" value="ECO:0007669"/>
    <property type="project" value="TreeGrafter"/>
</dbReference>
<dbReference type="Pfam" id="PF22732">
    <property type="entry name" value="MSL3_chromo-like"/>
    <property type="match status" value="1"/>
</dbReference>
<protein>
    <recommendedName>
        <fullName evidence="4">Chromatin modification-related protein EAF3</fullName>
    </recommendedName>
</protein>
<keyword evidence="12" id="KW-1185">Reference proteome</keyword>
<dbReference type="InterPro" id="IPR053820">
    <property type="entry name" value="MSL3_chromo-like"/>
</dbReference>
<dbReference type="SUPFAM" id="SSF54160">
    <property type="entry name" value="Chromo domain-like"/>
    <property type="match status" value="1"/>
</dbReference>
<accession>A0A6A6HFL6</accession>
<reference evidence="11" key="1">
    <citation type="journal article" date="2020" name="Stud. Mycol.">
        <title>101 Dothideomycetes genomes: a test case for predicting lifestyles and emergence of pathogens.</title>
        <authorList>
            <person name="Haridas S."/>
            <person name="Albert R."/>
            <person name="Binder M."/>
            <person name="Bloem J."/>
            <person name="Labutti K."/>
            <person name="Salamov A."/>
            <person name="Andreopoulos B."/>
            <person name="Baker S."/>
            <person name="Barry K."/>
            <person name="Bills G."/>
            <person name="Bluhm B."/>
            <person name="Cannon C."/>
            <person name="Castanera R."/>
            <person name="Culley D."/>
            <person name="Daum C."/>
            <person name="Ezra D."/>
            <person name="Gonzalez J."/>
            <person name="Henrissat B."/>
            <person name="Kuo A."/>
            <person name="Liang C."/>
            <person name="Lipzen A."/>
            <person name="Lutzoni F."/>
            <person name="Magnuson J."/>
            <person name="Mondo S."/>
            <person name="Nolan M."/>
            <person name="Ohm R."/>
            <person name="Pangilinan J."/>
            <person name="Park H.-J."/>
            <person name="Ramirez L."/>
            <person name="Alfaro M."/>
            <person name="Sun H."/>
            <person name="Tritt A."/>
            <person name="Yoshinaga Y."/>
            <person name="Zwiers L.-H."/>
            <person name="Turgeon B."/>
            <person name="Goodwin S."/>
            <person name="Spatafora J."/>
            <person name="Crous P."/>
            <person name="Grigoriev I."/>
        </authorList>
    </citation>
    <scope>NUCLEOTIDE SEQUENCE</scope>
    <source>
        <strain evidence="11">Tuck. ex Michener</strain>
    </source>
</reference>
<dbReference type="PANTHER" id="PTHR10880">
    <property type="entry name" value="MORTALITY FACTOR 4-LIKE PROTEIN"/>
    <property type="match status" value="1"/>
</dbReference>
<name>A0A6A6HFL6_VIRVR</name>